<evidence type="ECO:0000313" key="1">
    <source>
        <dbReference type="EMBL" id="EGV97357.1"/>
    </source>
</evidence>
<reference evidence="2" key="1">
    <citation type="journal article" date="2011" name="Nat. Biotechnol.">
        <title>The genomic sequence of the Chinese hamster ovary (CHO)-K1 cell line.</title>
        <authorList>
            <person name="Xu X."/>
            <person name="Nagarajan H."/>
            <person name="Lewis N.E."/>
            <person name="Pan S."/>
            <person name="Cai Z."/>
            <person name="Liu X."/>
            <person name="Chen W."/>
            <person name="Xie M."/>
            <person name="Wang W."/>
            <person name="Hammond S."/>
            <person name="Andersen M.R."/>
            <person name="Neff N."/>
            <person name="Passarelli B."/>
            <person name="Koh W."/>
            <person name="Fan H.C."/>
            <person name="Wang J."/>
            <person name="Gui Y."/>
            <person name="Lee K.H."/>
            <person name="Betenbaugh M.J."/>
            <person name="Quake S.R."/>
            <person name="Famili I."/>
            <person name="Palsson B.O."/>
            <person name="Wang J."/>
        </authorList>
    </citation>
    <scope>NUCLEOTIDE SEQUENCE [LARGE SCALE GENOMIC DNA]</scope>
    <source>
        <strain evidence="2">CHO K1 cell line</strain>
    </source>
</reference>
<dbReference type="InParanoid" id="G3GV76"/>
<organism evidence="1 2">
    <name type="scientific">Cricetulus griseus</name>
    <name type="common">Chinese hamster</name>
    <name type="synonym">Cricetulus barabensis griseus</name>
    <dbReference type="NCBI Taxonomy" id="10029"/>
    <lineage>
        <taxon>Eukaryota</taxon>
        <taxon>Metazoa</taxon>
        <taxon>Chordata</taxon>
        <taxon>Craniata</taxon>
        <taxon>Vertebrata</taxon>
        <taxon>Euteleostomi</taxon>
        <taxon>Mammalia</taxon>
        <taxon>Eutheria</taxon>
        <taxon>Euarchontoglires</taxon>
        <taxon>Glires</taxon>
        <taxon>Rodentia</taxon>
        <taxon>Myomorpha</taxon>
        <taxon>Muroidea</taxon>
        <taxon>Cricetidae</taxon>
        <taxon>Cricetinae</taxon>
        <taxon>Cricetulus</taxon>
    </lineage>
</organism>
<evidence type="ECO:0000313" key="2">
    <source>
        <dbReference type="Proteomes" id="UP000001075"/>
    </source>
</evidence>
<protein>
    <submittedName>
        <fullName evidence="1">Uncharacterized protein</fullName>
    </submittedName>
</protein>
<proteinExistence type="predicted"/>
<name>G3GV76_CRIGR</name>
<dbReference type="AlphaFoldDB" id="G3GV76"/>
<accession>G3GV76</accession>
<dbReference type="Proteomes" id="UP000001075">
    <property type="component" value="Unassembled WGS sequence"/>
</dbReference>
<dbReference type="EMBL" id="JH000037">
    <property type="protein sequence ID" value="EGV97357.1"/>
    <property type="molecule type" value="Genomic_DNA"/>
</dbReference>
<sequence>MLEFLQQKPHSLTFGQCVPNMFNCFMLTLGNTGTVLIVNIKRLQRLLLMPKLYPHEYTFRTDRWQASFLKCPSANYISFPDGLPYALLPGD</sequence>
<gene>
    <name evidence="1" type="ORF">I79_001607</name>
</gene>